<name>A0A926DE55_9FIRM</name>
<proteinExistence type="predicted"/>
<dbReference type="Pfam" id="PF12697">
    <property type="entry name" value="Abhydrolase_6"/>
    <property type="match status" value="1"/>
</dbReference>
<dbReference type="Proteomes" id="UP000620366">
    <property type="component" value="Unassembled WGS sequence"/>
</dbReference>
<dbReference type="PANTHER" id="PTHR46438">
    <property type="entry name" value="ALPHA/BETA-HYDROLASES SUPERFAMILY PROTEIN"/>
    <property type="match status" value="1"/>
</dbReference>
<reference evidence="2" key="1">
    <citation type="submission" date="2020-08" db="EMBL/GenBank/DDBJ databases">
        <title>Genome public.</title>
        <authorList>
            <person name="Liu C."/>
            <person name="Sun Q."/>
        </authorList>
    </citation>
    <scope>NUCLEOTIDE SEQUENCE</scope>
    <source>
        <strain evidence="2">BX7</strain>
    </source>
</reference>
<protein>
    <submittedName>
        <fullName evidence="2">Alpha/beta hydrolase</fullName>
    </submittedName>
</protein>
<comment type="caution">
    <text evidence="2">The sequence shown here is derived from an EMBL/GenBank/DDBJ whole genome shotgun (WGS) entry which is preliminary data.</text>
</comment>
<evidence type="ECO:0000313" key="3">
    <source>
        <dbReference type="Proteomes" id="UP000620366"/>
    </source>
</evidence>
<sequence>MFCEIDQIKLHYETEGEGPDVLILHGWGTNIRVMASVIAMLRDHFRVTAIDFPGFGESAEPPVAWGVPEYAALTKKFIEAQGLVRPILLGHSFGGRVILYMTGALGVEADKIVLTDSAGVKPKRKLKGRLKVMAFKTMKWVLLALPFAREKNRARVEAARKKFGSADYNSASGVMRETLIRVVNQDLTEYMPAIKAPTLLMWGEDDRDTPLADAKLMERLIPDAGLVTFKGAGHYSFLDKPGEFRVVLNTFLRGQRS</sequence>
<organism evidence="2 3">
    <name type="scientific">Feifania hominis</name>
    <dbReference type="NCBI Taxonomy" id="2763660"/>
    <lineage>
        <taxon>Bacteria</taxon>
        <taxon>Bacillati</taxon>
        <taxon>Bacillota</taxon>
        <taxon>Clostridia</taxon>
        <taxon>Eubacteriales</taxon>
        <taxon>Feifaniaceae</taxon>
        <taxon>Feifania</taxon>
    </lineage>
</organism>
<feature type="domain" description="AB hydrolase-1" evidence="1">
    <location>
        <begin position="21"/>
        <end position="244"/>
    </location>
</feature>
<dbReference type="Gene3D" id="3.40.50.1820">
    <property type="entry name" value="alpha/beta hydrolase"/>
    <property type="match status" value="1"/>
</dbReference>
<dbReference type="AlphaFoldDB" id="A0A926DE55"/>
<dbReference type="InterPro" id="IPR000073">
    <property type="entry name" value="AB_hydrolase_1"/>
</dbReference>
<dbReference type="InterPro" id="IPR029058">
    <property type="entry name" value="AB_hydrolase_fold"/>
</dbReference>
<dbReference type="SUPFAM" id="SSF53474">
    <property type="entry name" value="alpha/beta-Hydrolases"/>
    <property type="match status" value="1"/>
</dbReference>
<keyword evidence="3" id="KW-1185">Reference proteome</keyword>
<evidence type="ECO:0000313" key="2">
    <source>
        <dbReference type="EMBL" id="MBC8536551.1"/>
    </source>
</evidence>
<dbReference type="RefSeq" id="WP_249300393.1">
    <property type="nucleotide sequence ID" value="NZ_JACRSP010000003.1"/>
</dbReference>
<dbReference type="PRINTS" id="PR00111">
    <property type="entry name" value="ABHYDROLASE"/>
</dbReference>
<keyword evidence="2" id="KW-0378">Hydrolase</keyword>
<accession>A0A926DE55</accession>
<dbReference type="GO" id="GO:0016787">
    <property type="term" value="F:hydrolase activity"/>
    <property type="evidence" value="ECO:0007669"/>
    <property type="project" value="UniProtKB-KW"/>
</dbReference>
<dbReference type="PANTHER" id="PTHR46438:SF11">
    <property type="entry name" value="LIPASE-RELATED"/>
    <property type="match status" value="1"/>
</dbReference>
<dbReference type="EMBL" id="JACRSP010000003">
    <property type="protein sequence ID" value="MBC8536551.1"/>
    <property type="molecule type" value="Genomic_DNA"/>
</dbReference>
<evidence type="ECO:0000259" key="1">
    <source>
        <dbReference type="Pfam" id="PF12697"/>
    </source>
</evidence>
<gene>
    <name evidence="2" type="ORF">H8695_07625</name>
</gene>